<evidence type="ECO:0000256" key="1">
    <source>
        <dbReference type="ARBA" id="ARBA00023125"/>
    </source>
</evidence>
<dbReference type="SMART" id="SM00530">
    <property type="entry name" value="HTH_XRE"/>
    <property type="match status" value="1"/>
</dbReference>
<comment type="caution">
    <text evidence="3">The sequence shown here is derived from an EMBL/GenBank/DDBJ whole genome shotgun (WGS) entry which is preliminary data.</text>
</comment>
<dbReference type="InterPro" id="IPR050807">
    <property type="entry name" value="TransReg_Diox_bact_type"/>
</dbReference>
<evidence type="ECO:0000313" key="4">
    <source>
        <dbReference type="Proteomes" id="UP000256941"/>
    </source>
</evidence>
<gene>
    <name evidence="3" type="ORF">BDD41_0962</name>
</gene>
<dbReference type="GO" id="GO:0003700">
    <property type="term" value="F:DNA-binding transcription factor activity"/>
    <property type="evidence" value="ECO:0007669"/>
    <property type="project" value="TreeGrafter"/>
</dbReference>
<evidence type="ECO:0000259" key="2">
    <source>
        <dbReference type="PROSITE" id="PS50943"/>
    </source>
</evidence>
<dbReference type="PANTHER" id="PTHR46797">
    <property type="entry name" value="HTH-TYPE TRANSCRIPTIONAL REGULATOR"/>
    <property type="match status" value="1"/>
</dbReference>
<proteinExistence type="predicted"/>
<dbReference type="GO" id="GO:0003677">
    <property type="term" value="F:DNA binding"/>
    <property type="evidence" value="ECO:0007669"/>
    <property type="project" value="UniProtKB-KW"/>
</dbReference>
<organism evidence="3 4">
    <name type="scientific">Paracoccus versutus</name>
    <name type="common">Thiobacillus versutus</name>
    <dbReference type="NCBI Taxonomy" id="34007"/>
    <lineage>
        <taxon>Bacteria</taxon>
        <taxon>Pseudomonadati</taxon>
        <taxon>Pseudomonadota</taxon>
        <taxon>Alphaproteobacteria</taxon>
        <taxon>Rhodobacterales</taxon>
        <taxon>Paracoccaceae</taxon>
        <taxon>Paracoccus</taxon>
    </lineage>
</organism>
<dbReference type="Pfam" id="PF01381">
    <property type="entry name" value="HTH_3"/>
    <property type="match status" value="1"/>
</dbReference>
<evidence type="ECO:0000313" key="3">
    <source>
        <dbReference type="EMBL" id="REF72486.1"/>
    </source>
</evidence>
<dbReference type="PROSITE" id="PS50943">
    <property type="entry name" value="HTH_CROC1"/>
    <property type="match status" value="1"/>
</dbReference>
<name>A0A3D9XPV3_PARVE</name>
<dbReference type="CDD" id="cd00093">
    <property type="entry name" value="HTH_XRE"/>
    <property type="match status" value="1"/>
</dbReference>
<feature type="domain" description="HTH cro/C1-type" evidence="2">
    <location>
        <begin position="16"/>
        <end position="70"/>
    </location>
</feature>
<dbReference type="EMBL" id="QTUJ01000001">
    <property type="protein sequence ID" value="REF72486.1"/>
    <property type="molecule type" value="Genomic_DNA"/>
</dbReference>
<dbReference type="Gene3D" id="1.10.260.40">
    <property type="entry name" value="lambda repressor-like DNA-binding domains"/>
    <property type="match status" value="1"/>
</dbReference>
<keyword evidence="1" id="KW-0238">DNA-binding</keyword>
<reference evidence="3 4" key="1">
    <citation type="submission" date="2018-08" db="EMBL/GenBank/DDBJ databases">
        <title>Genomic Encyclopedia of Archaeal and Bacterial Type Strains, Phase II (KMG-II): from individual species to whole genera.</title>
        <authorList>
            <person name="Goeker M."/>
        </authorList>
    </citation>
    <scope>NUCLEOTIDE SEQUENCE [LARGE SCALE GENOMIC DNA]</scope>
    <source>
        <strain evidence="3 4">DSM 17099</strain>
    </source>
</reference>
<dbReference type="Proteomes" id="UP000256941">
    <property type="component" value="Unassembled WGS sequence"/>
</dbReference>
<dbReference type="InterPro" id="IPR001387">
    <property type="entry name" value="Cro/C1-type_HTH"/>
</dbReference>
<dbReference type="GO" id="GO:0005829">
    <property type="term" value="C:cytosol"/>
    <property type="evidence" value="ECO:0007669"/>
    <property type="project" value="TreeGrafter"/>
</dbReference>
<dbReference type="SUPFAM" id="SSF47413">
    <property type="entry name" value="lambda repressor-like DNA-binding domains"/>
    <property type="match status" value="1"/>
</dbReference>
<dbReference type="InterPro" id="IPR010982">
    <property type="entry name" value="Lambda_DNA-bd_dom_sf"/>
</dbReference>
<dbReference type="AlphaFoldDB" id="A0A3D9XPV3"/>
<sequence length="86" mass="9662">MDTNPDAFLMVYARVLRRHRKDRGLSQEELAFRAGLSMRYVSLLESGKHQPSLATMKALADALETNLTAMIAEAEGDDQGERRLPE</sequence>
<dbReference type="PANTHER" id="PTHR46797:SF1">
    <property type="entry name" value="METHYLPHOSPHONATE SYNTHASE"/>
    <property type="match status" value="1"/>
</dbReference>
<accession>A0A3D9XPV3</accession>
<dbReference type="RefSeq" id="WP_166435399.1">
    <property type="nucleotide sequence ID" value="NZ_CP038196.1"/>
</dbReference>
<protein>
    <submittedName>
        <fullName evidence="3">Helix-turn-helix protein</fullName>
    </submittedName>
</protein>